<organism evidence="7 8">
    <name type="scientific">Aureobasidium melanogenum</name>
    <name type="common">Aureobasidium pullulans var. melanogenum</name>
    <dbReference type="NCBI Taxonomy" id="46634"/>
    <lineage>
        <taxon>Eukaryota</taxon>
        <taxon>Fungi</taxon>
        <taxon>Dikarya</taxon>
        <taxon>Ascomycota</taxon>
        <taxon>Pezizomycotina</taxon>
        <taxon>Dothideomycetes</taxon>
        <taxon>Dothideomycetidae</taxon>
        <taxon>Dothideales</taxon>
        <taxon>Saccotheciaceae</taxon>
        <taxon>Aureobasidium</taxon>
    </lineage>
</organism>
<dbReference type="OrthoDB" id="3648309at2759"/>
<reference evidence="7" key="2">
    <citation type="submission" date="2021-08" db="EMBL/GenBank/DDBJ databases">
        <authorList>
            <person name="Gostincar C."/>
            <person name="Sun X."/>
            <person name="Song Z."/>
            <person name="Gunde-Cimerman N."/>
        </authorList>
    </citation>
    <scope>NUCLEOTIDE SEQUENCE</scope>
    <source>
        <strain evidence="7">EXF-8016</strain>
    </source>
</reference>
<dbReference type="Proteomes" id="UP000767238">
    <property type="component" value="Unassembled WGS sequence"/>
</dbReference>
<name>A0A9P8GNN4_AURME</name>
<feature type="transmembrane region" description="Helical" evidence="6">
    <location>
        <begin position="177"/>
        <end position="199"/>
    </location>
</feature>
<evidence type="ECO:0000256" key="6">
    <source>
        <dbReference type="SAM" id="Phobius"/>
    </source>
</evidence>
<dbReference type="GO" id="GO:0015123">
    <property type="term" value="F:acetate transmembrane transporter activity"/>
    <property type="evidence" value="ECO:0007669"/>
    <property type="project" value="TreeGrafter"/>
</dbReference>
<feature type="non-terminal residue" evidence="7">
    <location>
        <position position="246"/>
    </location>
</feature>
<dbReference type="PANTHER" id="PTHR31123:SF1">
    <property type="entry name" value="ACCUMULATION OF DYADS PROTEIN 2-RELATED"/>
    <property type="match status" value="1"/>
</dbReference>
<proteinExistence type="inferred from homology"/>
<evidence type="ECO:0000313" key="7">
    <source>
        <dbReference type="EMBL" id="KAH0233428.1"/>
    </source>
</evidence>
<keyword evidence="3 6" id="KW-0812">Transmembrane</keyword>
<dbReference type="EMBL" id="JAHFYH010000004">
    <property type="protein sequence ID" value="KAH0233428.1"/>
    <property type="molecule type" value="Genomic_DNA"/>
</dbReference>
<feature type="transmembrane region" description="Helical" evidence="6">
    <location>
        <begin position="118"/>
        <end position="140"/>
    </location>
</feature>
<keyword evidence="5 6" id="KW-0472">Membrane</keyword>
<reference evidence="7" key="1">
    <citation type="journal article" date="2021" name="J Fungi (Basel)">
        <title>Virulence traits and population genomics of the black yeast Aureobasidium melanogenum.</title>
        <authorList>
            <person name="Cernosa A."/>
            <person name="Sun X."/>
            <person name="Gostincar C."/>
            <person name="Fang C."/>
            <person name="Gunde-Cimerman N."/>
            <person name="Song Z."/>
        </authorList>
    </citation>
    <scope>NUCLEOTIDE SEQUENCE</scope>
    <source>
        <strain evidence="7">EXF-8016</strain>
    </source>
</reference>
<evidence type="ECO:0000256" key="3">
    <source>
        <dbReference type="ARBA" id="ARBA00022692"/>
    </source>
</evidence>
<dbReference type="InterPro" id="IPR000791">
    <property type="entry name" value="Gpr1/Fun34/SatP-like"/>
</dbReference>
<dbReference type="Pfam" id="PF01184">
    <property type="entry name" value="Gpr1_Fun34_YaaH"/>
    <property type="match status" value="1"/>
</dbReference>
<dbReference type="NCBIfam" id="NF038013">
    <property type="entry name" value="AceTr_1"/>
    <property type="match status" value="1"/>
</dbReference>
<comment type="caution">
    <text evidence="7">The sequence shown here is derived from an EMBL/GenBank/DDBJ whole genome shotgun (WGS) entry which is preliminary data.</text>
</comment>
<feature type="transmembrane region" description="Helical" evidence="6">
    <location>
        <begin position="152"/>
        <end position="171"/>
    </location>
</feature>
<dbReference type="PROSITE" id="PS01114">
    <property type="entry name" value="GPR1_FUN34_YAAH"/>
    <property type="match status" value="1"/>
</dbReference>
<evidence type="ECO:0000256" key="1">
    <source>
        <dbReference type="ARBA" id="ARBA00004141"/>
    </source>
</evidence>
<evidence type="ECO:0000256" key="2">
    <source>
        <dbReference type="ARBA" id="ARBA00005587"/>
    </source>
</evidence>
<accession>A0A9P8GNN4</accession>
<feature type="transmembrane region" description="Helical" evidence="6">
    <location>
        <begin position="206"/>
        <end position="228"/>
    </location>
</feature>
<dbReference type="PANTHER" id="PTHR31123">
    <property type="entry name" value="ACCUMULATION OF DYADS PROTEIN 2-RELATED"/>
    <property type="match status" value="1"/>
</dbReference>
<dbReference type="AlphaFoldDB" id="A0A9P8GNN4"/>
<protein>
    <submittedName>
        <fullName evidence="7">Uncharacterized protein</fullName>
    </submittedName>
</protein>
<dbReference type="InterPro" id="IPR051633">
    <property type="entry name" value="AceTr"/>
</dbReference>
<gene>
    <name evidence="7" type="ORF">KCV03_g950</name>
</gene>
<dbReference type="InterPro" id="IPR047622">
    <property type="entry name" value="GPR1_FUN34_YAAH"/>
</dbReference>
<evidence type="ECO:0000313" key="8">
    <source>
        <dbReference type="Proteomes" id="UP000767238"/>
    </source>
</evidence>
<sequence length="246" mass="26573">MSASSATETHDRISKIEYNGDVERLERLTTAGGHIDDRSQPALPVVHRSFANPAPLGLLSFPTGIFLISILGVHARGIQTANVLVGVLMFFGGVCQFISGIMEFVAGNTFGATVFPSYAAFNFSYAMIYIPGSGILASYTDASGKISQEFNNALSMYCWAWFILTAIFTIAAMRSSWILWFTLFFLDIELILLASGYMLNSSATLLAANSVGFVVAFCSYWAGCAGLWSGGLTPIELPTFAMTNRS</sequence>
<feature type="transmembrane region" description="Helical" evidence="6">
    <location>
        <begin position="54"/>
        <end position="71"/>
    </location>
</feature>
<comment type="similarity">
    <text evidence="2">Belongs to the acetate uptake transporter (AceTr) (TC 2.A.96) family.</text>
</comment>
<evidence type="ECO:0000256" key="5">
    <source>
        <dbReference type="ARBA" id="ARBA00023136"/>
    </source>
</evidence>
<keyword evidence="4 6" id="KW-1133">Transmembrane helix</keyword>
<dbReference type="GO" id="GO:0005886">
    <property type="term" value="C:plasma membrane"/>
    <property type="evidence" value="ECO:0007669"/>
    <property type="project" value="TreeGrafter"/>
</dbReference>
<feature type="transmembrane region" description="Helical" evidence="6">
    <location>
        <begin position="83"/>
        <end position="106"/>
    </location>
</feature>
<comment type="subcellular location">
    <subcellularLocation>
        <location evidence="1">Membrane</location>
        <topology evidence="1">Multi-pass membrane protein</topology>
    </subcellularLocation>
</comment>
<evidence type="ECO:0000256" key="4">
    <source>
        <dbReference type="ARBA" id="ARBA00022989"/>
    </source>
</evidence>